<dbReference type="EMBL" id="QUTB01012463">
    <property type="protein sequence ID" value="RHY33793.1"/>
    <property type="molecule type" value="Genomic_DNA"/>
</dbReference>
<name>A0A418B6K4_APHAT</name>
<evidence type="ECO:0000256" key="1">
    <source>
        <dbReference type="SAM" id="MobiDB-lite"/>
    </source>
</evidence>
<proteinExistence type="predicted"/>
<feature type="compositionally biased region" description="Low complexity" evidence="1">
    <location>
        <begin position="74"/>
        <end position="87"/>
    </location>
</feature>
<feature type="compositionally biased region" description="Basic and acidic residues" evidence="1">
    <location>
        <begin position="136"/>
        <end position="145"/>
    </location>
</feature>
<feature type="region of interest" description="Disordered" evidence="1">
    <location>
        <begin position="57"/>
        <end position="145"/>
    </location>
</feature>
<protein>
    <submittedName>
        <fullName evidence="2">Uncharacterized protein</fullName>
    </submittedName>
</protein>
<organism evidence="2 3">
    <name type="scientific">Aphanomyces astaci</name>
    <name type="common">Crayfish plague agent</name>
    <dbReference type="NCBI Taxonomy" id="112090"/>
    <lineage>
        <taxon>Eukaryota</taxon>
        <taxon>Sar</taxon>
        <taxon>Stramenopiles</taxon>
        <taxon>Oomycota</taxon>
        <taxon>Saprolegniomycetes</taxon>
        <taxon>Saprolegniales</taxon>
        <taxon>Verrucalvaceae</taxon>
        <taxon>Aphanomyces</taxon>
    </lineage>
</organism>
<feature type="non-terminal residue" evidence="2">
    <location>
        <position position="145"/>
    </location>
</feature>
<dbReference type="Proteomes" id="UP000283543">
    <property type="component" value="Unassembled WGS sequence"/>
</dbReference>
<reference evidence="2 3" key="1">
    <citation type="submission" date="2018-08" db="EMBL/GenBank/DDBJ databases">
        <title>Aphanomyces genome sequencing and annotation.</title>
        <authorList>
            <person name="Minardi D."/>
            <person name="Oidtmann B."/>
            <person name="Van Der Giezen M."/>
            <person name="Studholme D.J."/>
        </authorList>
    </citation>
    <scope>NUCLEOTIDE SEQUENCE [LARGE SCALE GENOMIC DNA]</scope>
    <source>
        <strain evidence="2 3">Si</strain>
    </source>
</reference>
<gene>
    <name evidence="2" type="ORF">DYB34_014354</name>
</gene>
<sequence>MLGDLWDVLMGTLPTRDEAAGHMALLSRCFSSLHRHEKCQLLPQLASSFIPRCVEEFLPPTNSHQDPDDTFDVTSTASPTTTSTHHTQPPPLCRRSQRGSNIFNPREYRKTSSRLGKSSLVRGASNNSHQLVVQRKPSEVRKGGT</sequence>
<evidence type="ECO:0000313" key="3">
    <source>
        <dbReference type="Proteomes" id="UP000283543"/>
    </source>
</evidence>
<comment type="caution">
    <text evidence="2">The sequence shown here is derived from an EMBL/GenBank/DDBJ whole genome shotgun (WGS) entry which is preliminary data.</text>
</comment>
<dbReference type="AlphaFoldDB" id="A0A418B6K4"/>
<accession>A0A418B6K4</accession>
<evidence type="ECO:0000313" key="2">
    <source>
        <dbReference type="EMBL" id="RHY33793.1"/>
    </source>
</evidence>